<sequence>DLTPEPATTIVADSIKLGDNLTDEVDPSAAYAAAGKTGADFTGDIASVGADSATADFDTALALDSGLTNDTKPTLSFSLDNELSTGQQVVVTRYTIVNGIRTNAEEVLTKTTGKDFEYQEAELEQTYGTDYEYEIQLLTDGKVTATQSHTFRLDTMVEAMQVTEATFNDTKGSATVVLTARDNSELNATVSATYTSGGKEVPATVSAVNGVYTLTLDGFDRFDPAGLKVTVVDAAGNVRTETMQFMRNLFSSYNLVTGPDSTKDRDGIAVKNDGGFDDANRIGGKQLSADAASGDAFVPTAGNDTLILGLDQFGALNALNGSLSDQNYWGNVPAVIDTGAGDDFIHVRGAFQGFEGNASSLKMGDGNDKLQLDENVVAYTANPKFVVDMGEGNNLINLKGWVAAGIQSAVTFGSGNDTMLVGSNFDGKKNVNFGDGDNVLKVGGYVANTGTISFGTGDDAAIISSNFTHSTMTTGDGKDTVIIGGDVLNSGNAIRETVIDTGAGDDVINIAGRLSTGGTLGDSTADLKILAGEGNDEMTITGQAYRGLVDMGAGDDSLTIGKVYLDSNPNQLRLDGGEGNDTIYLTGTDNEQYSMRTIKNFETIDMSDAKAQYLFVEHNYLTEVDTNTELFIKGGSEDKVNFGPGGRPDGDLRDTIGNAKVVWSKIDAEQRTVDGVTYDAYTVASSDQWVYIQQGVQVI</sequence>
<comment type="caution">
    <text evidence="1">The sequence shown here is derived from an EMBL/GenBank/DDBJ whole genome shotgun (WGS) entry which is preliminary data.</text>
</comment>
<name>A0A1T0CL22_9GAMM</name>
<dbReference type="AlphaFoldDB" id="A0A1T0CL22"/>
<proteinExistence type="predicted"/>
<evidence type="ECO:0000313" key="1">
    <source>
        <dbReference type="EMBL" id="OOS23003.1"/>
    </source>
</evidence>
<dbReference type="STRING" id="573983.B0681_10215"/>
<feature type="non-terminal residue" evidence="1">
    <location>
        <position position="1"/>
    </location>
</feature>
<dbReference type="Gene3D" id="2.160.20.160">
    <property type="match status" value="1"/>
</dbReference>
<gene>
    <name evidence="1" type="ORF">B0681_10215</name>
</gene>
<dbReference type="EMBL" id="MUYV01000022">
    <property type="protein sequence ID" value="OOS23003.1"/>
    <property type="molecule type" value="Genomic_DNA"/>
</dbReference>
<organism evidence="1 2">
    <name type="scientific">Moraxella porci DSM 25326</name>
    <dbReference type="NCBI Taxonomy" id="573983"/>
    <lineage>
        <taxon>Bacteria</taxon>
        <taxon>Pseudomonadati</taxon>
        <taxon>Pseudomonadota</taxon>
        <taxon>Gammaproteobacteria</taxon>
        <taxon>Moraxellales</taxon>
        <taxon>Moraxellaceae</taxon>
        <taxon>Moraxella</taxon>
    </lineage>
</organism>
<protein>
    <submittedName>
        <fullName evidence="1">Uncharacterized protein</fullName>
    </submittedName>
</protein>
<accession>A0A1T0CL22</accession>
<keyword evidence="2" id="KW-1185">Reference proteome</keyword>
<dbReference type="SUPFAM" id="SSF51120">
    <property type="entry name" value="beta-Roll"/>
    <property type="match status" value="1"/>
</dbReference>
<dbReference type="PRINTS" id="PR00313">
    <property type="entry name" value="CABNDNGRPT"/>
</dbReference>
<dbReference type="Proteomes" id="UP000190683">
    <property type="component" value="Unassembled WGS sequence"/>
</dbReference>
<evidence type="ECO:0000313" key="2">
    <source>
        <dbReference type="Proteomes" id="UP000190683"/>
    </source>
</evidence>
<dbReference type="InterPro" id="IPR011049">
    <property type="entry name" value="Serralysin-like_metalloprot_C"/>
</dbReference>
<reference evidence="1 2" key="1">
    <citation type="submission" date="2017-02" db="EMBL/GenBank/DDBJ databases">
        <title>Draft genome sequence of Moraxella porci CCUG 54912T type strain.</title>
        <authorList>
            <person name="Salva-Serra F."/>
            <person name="Engstrom-Jakobsson H."/>
            <person name="Thorell K."/>
            <person name="Jaen-Luchoro D."/>
            <person name="Gonzales-Siles L."/>
            <person name="Karlsson R."/>
            <person name="Yazdan S."/>
            <person name="Boulund F."/>
            <person name="Johnning A."/>
            <person name="Engstrand L."/>
            <person name="Kristiansson E."/>
            <person name="Moore E."/>
        </authorList>
    </citation>
    <scope>NUCLEOTIDE SEQUENCE [LARGE SCALE GENOMIC DNA]</scope>
    <source>
        <strain evidence="1 2">CCUG 54912</strain>
    </source>
</reference>
<dbReference type="RefSeq" id="WP_078318610.1">
    <property type="nucleotide sequence ID" value="NZ_MUYV01000022.1"/>
</dbReference>